<sequence>MKLMANKNHLLHEKRIPRILLFSPHFDDEITGAGGFLALAASNSWNIKIIYVTKKEQSYNINDLTNRRLIEAQNALSELGLNKNAIDIWNYSYGSIPLSGQILEEYKSIFNEFSPDILLLPSPTDPNDDHRNVTRGCIKALEGNIEKEIELRFYECIVPSQINYVENISEVFHKKQKAVLCHQSQLGRSYHARTIESLAALRGSCAGCSYGEGYLLFPWSGSQENFFEQRPLVSVILRSSRSFFLKRALSTVLDQTYDQVEVIVVWFGEESPVLPSEMNLLDLKIINGQNGYRGKNLNTGIKNSRGDYISFLDEDDLWEPDHIEQLMSTLHAERNKDIAYSGCRVVQYRLKGDKLNRSHEESCFEEHYKPGRLLLENYIPLNSLMIRSQVFRTHYFAEDIDSYEDWLFLAEAELSGFNFIFTESVTAEYCTFNDTLASLHEKKGYTKNTSEIQKRILSMMKPENLAFLKDLFSSYNEENSCRQENLNNKLTESNRALNEKNSEIAEHKNLLKRAEQDKLQLSKSMADFERMKIRLSDIAQKTAIVAESPDEIISGLVIKAMGLHPKFSIIMAVHNPPLEAFHSALTSIKNQVYPNWELCIVDDASSSTKISDTIHTFCADTQTGKQVYFKRLNTHSGISQAFNLAATMGSGEYYVLMDHDDWLHPEALLEAALARNQKPYKFLYTDSQTIDLKGTPRINHHKPDWSPETLYYWNYINHLAVIDRKLWETIGGFRPEMDGTQDWDLYLRLTSILEDNDVVHIKRPLYGWRSSQNSLAYRVDAKPWVKEKWFQLLNKFHSDLICKKNAANERQKSPLNIEFNPKGPGFLVSSNGNRDTSLNIIIPTKDNLTCLEKCLNALDEDSYLNKTITLVNNGSLHEDLQELCKKYCSNNISIINDNRPFNWSSLNNLAAARSDADAYLFMNDDVVLSGNDSIEKMTYYLNFKEIGIVGAFLIFPEGGIQHNGICLSPEWIADEIRQTGGLNVMSAPRNVSAVTGACMLVRKKTFDDLNGFNEDLPENYNDVDFCLSARSKNWRIMMASDVTAQHYHMSTRGKSSRPKAWETAYMKKKWSHVIKEERLFIRWENLDSPLIYLNVDD</sequence>
<keyword evidence="1" id="KW-0175">Coiled coil</keyword>
<evidence type="ECO:0000259" key="2">
    <source>
        <dbReference type="Pfam" id="PF00535"/>
    </source>
</evidence>
<organism evidence="3 4">
    <name type="scientific">Desulfamplus magnetovallimortis</name>
    <dbReference type="NCBI Taxonomy" id="1246637"/>
    <lineage>
        <taxon>Bacteria</taxon>
        <taxon>Pseudomonadati</taxon>
        <taxon>Thermodesulfobacteriota</taxon>
        <taxon>Desulfobacteria</taxon>
        <taxon>Desulfobacterales</taxon>
        <taxon>Desulfobacteraceae</taxon>
        <taxon>Desulfamplus</taxon>
    </lineage>
</organism>
<proteinExistence type="predicted"/>
<dbReference type="EMBL" id="FWEV01000117">
    <property type="protein sequence ID" value="SLM29951.1"/>
    <property type="molecule type" value="Genomic_DNA"/>
</dbReference>
<accession>A0A1W1HBS0</accession>
<dbReference type="Gene3D" id="3.90.550.10">
    <property type="entry name" value="Spore Coat Polysaccharide Biosynthesis Protein SpsA, Chain A"/>
    <property type="match status" value="3"/>
</dbReference>
<keyword evidence="4" id="KW-1185">Reference proteome</keyword>
<evidence type="ECO:0000313" key="4">
    <source>
        <dbReference type="Proteomes" id="UP000191931"/>
    </source>
</evidence>
<dbReference type="CDD" id="cd00761">
    <property type="entry name" value="Glyco_tranf_GTA_type"/>
    <property type="match status" value="1"/>
</dbReference>
<dbReference type="InterPro" id="IPR029044">
    <property type="entry name" value="Nucleotide-diphossugar_trans"/>
</dbReference>
<dbReference type="SUPFAM" id="SSF102588">
    <property type="entry name" value="LmbE-like"/>
    <property type="match status" value="1"/>
</dbReference>
<dbReference type="Proteomes" id="UP000191931">
    <property type="component" value="Unassembled WGS sequence"/>
</dbReference>
<dbReference type="AlphaFoldDB" id="A0A1W1HBS0"/>
<dbReference type="Pfam" id="PF02585">
    <property type="entry name" value="PIG-L"/>
    <property type="match status" value="1"/>
</dbReference>
<feature type="domain" description="Glycosyltransferase 2-like" evidence="2">
    <location>
        <begin position="244"/>
        <end position="359"/>
    </location>
</feature>
<dbReference type="InterPro" id="IPR024078">
    <property type="entry name" value="LmbE-like_dom_sf"/>
</dbReference>
<dbReference type="Gene3D" id="3.40.50.10320">
    <property type="entry name" value="LmbE-like"/>
    <property type="match status" value="1"/>
</dbReference>
<dbReference type="PANTHER" id="PTHR43685:SF2">
    <property type="entry name" value="GLYCOSYLTRANSFERASE 2-LIKE DOMAIN-CONTAINING PROTEIN"/>
    <property type="match status" value="1"/>
</dbReference>
<protein>
    <recommendedName>
        <fullName evidence="2">Glycosyltransferase 2-like domain-containing protein</fullName>
    </recommendedName>
</protein>
<evidence type="ECO:0000313" key="3">
    <source>
        <dbReference type="EMBL" id="SLM29951.1"/>
    </source>
</evidence>
<dbReference type="SUPFAM" id="SSF53448">
    <property type="entry name" value="Nucleotide-diphospho-sugar transferases"/>
    <property type="match status" value="3"/>
</dbReference>
<feature type="domain" description="Glycosyltransferase 2-like" evidence="2">
    <location>
        <begin position="840"/>
        <end position="1008"/>
    </location>
</feature>
<evidence type="ECO:0000256" key="1">
    <source>
        <dbReference type="SAM" id="Coils"/>
    </source>
</evidence>
<dbReference type="InterPro" id="IPR001173">
    <property type="entry name" value="Glyco_trans_2-like"/>
</dbReference>
<dbReference type="STRING" id="1246637.MTBBW1_2030041"/>
<dbReference type="InterPro" id="IPR003737">
    <property type="entry name" value="GlcNAc_PI_deacetylase-related"/>
</dbReference>
<reference evidence="3 4" key="1">
    <citation type="submission" date="2017-03" db="EMBL/GenBank/DDBJ databases">
        <authorList>
            <person name="Afonso C.L."/>
            <person name="Miller P.J."/>
            <person name="Scott M.A."/>
            <person name="Spackman E."/>
            <person name="Goraichik I."/>
            <person name="Dimitrov K.M."/>
            <person name="Suarez D.L."/>
            <person name="Swayne D.E."/>
        </authorList>
    </citation>
    <scope>NUCLEOTIDE SEQUENCE [LARGE SCALE GENOMIC DNA]</scope>
    <source>
        <strain evidence="3">PRJEB14757</strain>
    </source>
</reference>
<dbReference type="InterPro" id="IPR050834">
    <property type="entry name" value="Glycosyltransf_2"/>
</dbReference>
<dbReference type="PANTHER" id="PTHR43685">
    <property type="entry name" value="GLYCOSYLTRANSFERASE"/>
    <property type="match status" value="1"/>
</dbReference>
<feature type="coiled-coil region" evidence="1">
    <location>
        <begin position="483"/>
        <end position="531"/>
    </location>
</feature>
<gene>
    <name evidence="3" type="ORF">MTBBW1_2030041</name>
</gene>
<feature type="domain" description="Glycosyltransferase 2-like" evidence="2">
    <location>
        <begin position="568"/>
        <end position="709"/>
    </location>
</feature>
<dbReference type="Pfam" id="PF00535">
    <property type="entry name" value="Glycos_transf_2"/>
    <property type="match status" value="3"/>
</dbReference>
<name>A0A1W1HBS0_9BACT</name>